<comment type="caution">
    <text evidence="6">The sequence shown here is derived from an EMBL/GenBank/DDBJ whole genome shotgun (WGS) entry which is preliminary data.</text>
</comment>
<dbReference type="Pfam" id="PF13187">
    <property type="entry name" value="Fer4_9"/>
    <property type="match status" value="1"/>
</dbReference>
<keyword evidence="4" id="KW-0411">Iron-sulfur</keyword>
<proteinExistence type="predicted"/>
<keyword evidence="3" id="KW-0408">Iron</keyword>
<dbReference type="AlphaFoldDB" id="A0A9X4H4H1"/>
<dbReference type="PROSITE" id="PS00198">
    <property type="entry name" value="4FE4S_FER_1"/>
    <property type="match status" value="1"/>
</dbReference>
<dbReference type="RefSeq" id="WP_277444125.1">
    <property type="nucleotide sequence ID" value="NZ_JAKOAV010000018.1"/>
</dbReference>
<dbReference type="GO" id="GO:0046872">
    <property type="term" value="F:metal ion binding"/>
    <property type="evidence" value="ECO:0007669"/>
    <property type="project" value="UniProtKB-KW"/>
</dbReference>
<accession>A0A9X4H4H1</accession>
<evidence type="ECO:0000259" key="5">
    <source>
        <dbReference type="PROSITE" id="PS51379"/>
    </source>
</evidence>
<feature type="domain" description="4Fe-4S ferredoxin-type" evidence="5">
    <location>
        <begin position="10"/>
        <end position="39"/>
    </location>
</feature>
<name>A0A9X4H4H1_9FIRM</name>
<evidence type="ECO:0000256" key="1">
    <source>
        <dbReference type="ARBA" id="ARBA00022485"/>
    </source>
</evidence>
<reference evidence="6" key="1">
    <citation type="submission" date="2022-02" db="EMBL/GenBank/DDBJ databases">
        <authorList>
            <person name="Leng L."/>
        </authorList>
    </citation>
    <scope>NUCLEOTIDE SEQUENCE</scope>
    <source>
        <strain evidence="6">JI</strain>
    </source>
</reference>
<dbReference type="InterPro" id="IPR017900">
    <property type="entry name" value="4Fe4S_Fe_S_CS"/>
</dbReference>
<dbReference type="InterPro" id="IPR017896">
    <property type="entry name" value="4Fe4S_Fe-S-bd"/>
</dbReference>
<dbReference type="PANTHER" id="PTHR43687">
    <property type="entry name" value="ADENYLYLSULFATE REDUCTASE, BETA SUBUNIT"/>
    <property type="match status" value="1"/>
</dbReference>
<dbReference type="PANTHER" id="PTHR43687:SF4">
    <property type="entry name" value="BLR5484 PROTEIN"/>
    <property type="match status" value="1"/>
</dbReference>
<feature type="domain" description="4Fe-4S ferredoxin-type" evidence="5">
    <location>
        <begin position="40"/>
        <end position="69"/>
    </location>
</feature>
<dbReference type="Proteomes" id="UP001154312">
    <property type="component" value="Unassembled WGS sequence"/>
</dbReference>
<evidence type="ECO:0000313" key="6">
    <source>
        <dbReference type="EMBL" id="MDF9408748.1"/>
    </source>
</evidence>
<dbReference type="InterPro" id="IPR050572">
    <property type="entry name" value="Fe-S_Ferredoxin"/>
</dbReference>
<evidence type="ECO:0000256" key="2">
    <source>
        <dbReference type="ARBA" id="ARBA00022723"/>
    </source>
</evidence>
<keyword evidence="7" id="KW-1185">Reference proteome</keyword>
<evidence type="ECO:0000256" key="3">
    <source>
        <dbReference type="ARBA" id="ARBA00023004"/>
    </source>
</evidence>
<sequence>MKNRYLKNVSTLKMNSDRCTGCGMCIEVCPHKVFDLKNGRSEIVDKDACMECGACAKNCPFNAIEVNPGVGCAQAIIKGWLTGTEPSCDCSGGSSNSGCC</sequence>
<dbReference type="EMBL" id="JAKOAV010000018">
    <property type="protein sequence ID" value="MDF9408748.1"/>
    <property type="molecule type" value="Genomic_DNA"/>
</dbReference>
<dbReference type="PROSITE" id="PS51379">
    <property type="entry name" value="4FE4S_FER_2"/>
    <property type="match status" value="2"/>
</dbReference>
<evidence type="ECO:0000313" key="7">
    <source>
        <dbReference type="Proteomes" id="UP001154312"/>
    </source>
</evidence>
<keyword evidence="2" id="KW-0479">Metal-binding</keyword>
<dbReference type="NCBIfam" id="NF040864">
    <property type="entry name" value="HgcB_ferredoxin"/>
    <property type="match status" value="1"/>
</dbReference>
<dbReference type="SUPFAM" id="SSF54862">
    <property type="entry name" value="4Fe-4S ferredoxins"/>
    <property type="match status" value="1"/>
</dbReference>
<protein>
    <submittedName>
        <fullName evidence="6">4Fe-4S binding protein</fullName>
    </submittedName>
</protein>
<dbReference type="GO" id="GO:0051539">
    <property type="term" value="F:4 iron, 4 sulfur cluster binding"/>
    <property type="evidence" value="ECO:0007669"/>
    <property type="project" value="UniProtKB-KW"/>
</dbReference>
<dbReference type="Gene3D" id="3.30.70.20">
    <property type="match status" value="2"/>
</dbReference>
<keyword evidence="1" id="KW-0004">4Fe-4S</keyword>
<organism evidence="6 7">
    <name type="scientific">Pelotomaculum isophthalicicum JI</name>
    <dbReference type="NCBI Taxonomy" id="947010"/>
    <lineage>
        <taxon>Bacteria</taxon>
        <taxon>Bacillati</taxon>
        <taxon>Bacillota</taxon>
        <taxon>Clostridia</taxon>
        <taxon>Eubacteriales</taxon>
        <taxon>Desulfotomaculaceae</taxon>
        <taxon>Pelotomaculum</taxon>
    </lineage>
</organism>
<evidence type="ECO:0000256" key="4">
    <source>
        <dbReference type="ARBA" id="ARBA00023014"/>
    </source>
</evidence>
<gene>
    <name evidence="6" type="ORF">L7E55_10340</name>
</gene>